<accession>A0A9W9F4M6</accession>
<evidence type="ECO:0008006" key="4">
    <source>
        <dbReference type="Google" id="ProtNLM"/>
    </source>
</evidence>
<name>A0A9W9F4M6_9EURO</name>
<keyword evidence="3" id="KW-1185">Reference proteome</keyword>
<evidence type="ECO:0000313" key="3">
    <source>
        <dbReference type="Proteomes" id="UP001149165"/>
    </source>
</evidence>
<reference evidence="2" key="2">
    <citation type="journal article" date="2023" name="IMA Fungus">
        <title>Comparative genomic study of the Penicillium genus elucidates a diverse pangenome and 15 lateral gene transfer events.</title>
        <authorList>
            <person name="Petersen C."/>
            <person name="Sorensen T."/>
            <person name="Nielsen M.R."/>
            <person name="Sondergaard T.E."/>
            <person name="Sorensen J.L."/>
            <person name="Fitzpatrick D.A."/>
            <person name="Frisvad J.C."/>
            <person name="Nielsen K.L."/>
        </authorList>
    </citation>
    <scope>NUCLEOTIDE SEQUENCE</scope>
    <source>
        <strain evidence="2">IBT 30069</strain>
    </source>
</reference>
<comment type="caution">
    <text evidence="2">The sequence shown here is derived from an EMBL/GenBank/DDBJ whole genome shotgun (WGS) entry which is preliminary data.</text>
</comment>
<sequence>MASEYEPSPVERPGKVDYEQPYSSPYEGPMTTIQIGNREYGLPDRLLRQIPRFRKGIFGFGPTVLSEIQEDVAHTFVHFLYTGSYQTILENPFNEDLVSIAEEYRKAVSVYQAARVYELPDLESLAKHYIELFDEDIPIYEMLRLTRDVFSALPENENWLLGYIERSLQRQLKIDGSDSNLGEVYQVLGLNHEFDIAVMKMVVESFSACLRGINNELVGADELIQKAKENMAACTADAAPEESIEEFGEKPVEEPIAEFDEEPLEEPIEEFGEEPAECPVESPEPAAATDEPPVEEAVEEPHEFPTTEPAEGWSFLQKVPSVAEYWAPDPHASRDAPAAQDVSIPESFSFQSIPKPGPALVNLSTVLEADLALYENWGNFTKKMKHKRRNKMRARGLPTPDGDGAIKFCVG</sequence>
<dbReference type="PANTHER" id="PTHR37538">
    <property type="entry name" value="BTB DOMAIN-CONTAINING PROTEIN"/>
    <property type="match status" value="1"/>
</dbReference>
<feature type="compositionally biased region" description="Acidic residues" evidence="1">
    <location>
        <begin position="267"/>
        <end position="276"/>
    </location>
</feature>
<feature type="region of interest" description="Disordered" evidence="1">
    <location>
        <begin position="1"/>
        <end position="30"/>
    </location>
</feature>
<dbReference type="OrthoDB" id="3594103at2759"/>
<dbReference type="PANTHER" id="PTHR37538:SF1">
    <property type="entry name" value="BTB DOMAIN-CONTAINING PROTEIN"/>
    <property type="match status" value="1"/>
</dbReference>
<evidence type="ECO:0000313" key="2">
    <source>
        <dbReference type="EMBL" id="KAJ5093578.1"/>
    </source>
</evidence>
<gene>
    <name evidence="2" type="ORF">N7456_009439</name>
</gene>
<reference evidence="2" key="1">
    <citation type="submission" date="2022-11" db="EMBL/GenBank/DDBJ databases">
        <authorList>
            <person name="Petersen C."/>
        </authorList>
    </citation>
    <scope>NUCLEOTIDE SEQUENCE</scope>
    <source>
        <strain evidence="2">IBT 30069</strain>
    </source>
</reference>
<dbReference type="InterPro" id="IPR011333">
    <property type="entry name" value="SKP1/BTB/POZ_sf"/>
</dbReference>
<feature type="region of interest" description="Disordered" evidence="1">
    <location>
        <begin position="267"/>
        <end position="310"/>
    </location>
</feature>
<organism evidence="2 3">
    <name type="scientific">Penicillium angulare</name>
    <dbReference type="NCBI Taxonomy" id="116970"/>
    <lineage>
        <taxon>Eukaryota</taxon>
        <taxon>Fungi</taxon>
        <taxon>Dikarya</taxon>
        <taxon>Ascomycota</taxon>
        <taxon>Pezizomycotina</taxon>
        <taxon>Eurotiomycetes</taxon>
        <taxon>Eurotiomycetidae</taxon>
        <taxon>Eurotiales</taxon>
        <taxon>Aspergillaceae</taxon>
        <taxon>Penicillium</taxon>
    </lineage>
</organism>
<protein>
    <recommendedName>
        <fullName evidence="4">BTB domain-containing protein</fullName>
    </recommendedName>
</protein>
<proteinExistence type="predicted"/>
<dbReference type="Proteomes" id="UP001149165">
    <property type="component" value="Unassembled WGS sequence"/>
</dbReference>
<dbReference type="Gene3D" id="3.30.710.10">
    <property type="entry name" value="Potassium Channel Kv1.1, Chain A"/>
    <property type="match status" value="1"/>
</dbReference>
<dbReference type="EMBL" id="JAPQKH010000006">
    <property type="protein sequence ID" value="KAJ5093578.1"/>
    <property type="molecule type" value="Genomic_DNA"/>
</dbReference>
<dbReference type="AlphaFoldDB" id="A0A9W9F4M6"/>
<feature type="compositionally biased region" description="Low complexity" evidence="1">
    <location>
        <begin position="277"/>
        <end position="291"/>
    </location>
</feature>
<evidence type="ECO:0000256" key="1">
    <source>
        <dbReference type="SAM" id="MobiDB-lite"/>
    </source>
</evidence>